<name>E6M116_9ACTO</name>
<proteinExistence type="predicted"/>
<evidence type="ECO:0008006" key="3">
    <source>
        <dbReference type="Google" id="ProtNLM"/>
    </source>
</evidence>
<dbReference type="EMBL" id="AEPY01000011">
    <property type="protein sequence ID" value="EFU79646.1"/>
    <property type="molecule type" value="Genomic_DNA"/>
</dbReference>
<gene>
    <name evidence="1" type="ORF">HMPREF0388_1749</name>
</gene>
<comment type="caution">
    <text evidence="1">The sequence shown here is derived from an EMBL/GenBank/DDBJ whole genome shotgun (WGS) entry which is preliminary data.</text>
</comment>
<organism evidence="1 2">
    <name type="scientific">Mobiluncus curtisii ATCC 51333</name>
    <dbReference type="NCBI Taxonomy" id="887326"/>
    <lineage>
        <taxon>Bacteria</taxon>
        <taxon>Bacillati</taxon>
        <taxon>Actinomycetota</taxon>
        <taxon>Actinomycetes</taxon>
        <taxon>Actinomycetales</taxon>
        <taxon>Actinomycetaceae</taxon>
        <taxon>Mobiluncus</taxon>
    </lineage>
</organism>
<reference evidence="1 2" key="1">
    <citation type="submission" date="2010-12" db="EMBL/GenBank/DDBJ databases">
        <authorList>
            <person name="Muzny D."/>
            <person name="Qin X."/>
            <person name="Deng J."/>
            <person name="Jiang H."/>
            <person name="Liu Y."/>
            <person name="Qu J."/>
            <person name="Song X.-Z."/>
            <person name="Zhang L."/>
            <person name="Thornton R."/>
            <person name="Coyle M."/>
            <person name="Francisco L."/>
            <person name="Jackson L."/>
            <person name="Javaid M."/>
            <person name="Korchina V."/>
            <person name="Kovar C."/>
            <person name="Mata R."/>
            <person name="Mathew T."/>
            <person name="Ngo R."/>
            <person name="Nguyen L."/>
            <person name="Nguyen N."/>
            <person name="Okwuonu G."/>
            <person name="Ongeri F."/>
            <person name="Pham C."/>
            <person name="Simmons D."/>
            <person name="Wilczek-Boney K."/>
            <person name="Hale W."/>
            <person name="Jakkamsetti A."/>
            <person name="Pham P."/>
            <person name="Ruth R."/>
            <person name="San Lucas F."/>
            <person name="Warren J."/>
            <person name="Zhang J."/>
            <person name="Zhao Z."/>
            <person name="Zhou C."/>
            <person name="Zhu D."/>
            <person name="Lee S."/>
            <person name="Bess C."/>
            <person name="Blankenburg K."/>
            <person name="Forbes L."/>
            <person name="Fu Q."/>
            <person name="Gubbala S."/>
            <person name="Hirani K."/>
            <person name="Jayaseelan J.C."/>
            <person name="Lara F."/>
            <person name="Munidasa M."/>
            <person name="Palculict T."/>
            <person name="Patil S."/>
            <person name="Pu L.-L."/>
            <person name="Saada N."/>
            <person name="Tang L."/>
            <person name="Weissenberger G."/>
            <person name="Zhu Y."/>
            <person name="Hemphill L."/>
            <person name="Shang Y."/>
            <person name="Youmans B."/>
            <person name="Ayvaz T."/>
            <person name="Ross M."/>
            <person name="Santibanez J."/>
            <person name="Aqrawi P."/>
            <person name="Gross S."/>
            <person name="Joshi V."/>
            <person name="Fowler G."/>
            <person name="Nazareth L."/>
            <person name="Reid J."/>
            <person name="Worley K."/>
            <person name="Petrosino J."/>
            <person name="Highlander S."/>
            <person name="Gibbs R."/>
        </authorList>
    </citation>
    <scope>NUCLEOTIDE SEQUENCE [LARGE SCALE GENOMIC DNA]</scope>
    <source>
        <strain evidence="1 2">ATCC 51333</strain>
    </source>
</reference>
<accession>E6M116</accession>
<dbReference type="AlphaFoldDB" id="E6M116"/>
<dbReference type="HOGENOM" id="CLU_1029798_0_0_11"/>
<evidence type="ECO:0000313" key="2">
    <source>
        <dbReference type="Proteomes" id="UP000005573"/>
    </source>
</evidence>
<sequence length="270" mass="31346">MLGSWWYWREKDLNTIRPGTSFIADCGAFSAATQGKTVTQSDVTEWVNMWSNKITWAASLDVIGDMDATRRNWEQAAQNYDVECVPTVHYGTPVDEIGTYYREGCRRIGIGGLVGVPEKKRGHYLGQCFKYARDHDMRIKFHGWGVTHPPLLRFPFTSTDSGTWNSGYRYARIATFQQNRNITIMVDGKTKPTSRDMKYLLDNYGIKYEQIGKAKVQNRWLIGYIGANETRKLEQYYASKRDYTIYLAAEYDDYQKISLFYENSNYSKTY</sequence>
<evidence type="ECO:0000313" key="1">
    <source>
        <dbReference type="EMBL" id="EFU79646.1"/>
    </source>
</evidence>
<protein>
    <recommendedName>
        <fullName evidence="3">Amidohydrolase-related domain-containing protein</fullName>
    </recommendedName>
</protein>
<dbReference type="Proteomes" id="UP000005573">
    <property type="component" value="Unassembled WGS sequence"/>
</dbReference>